<evidence type="ECO:0000256" key="8">
    <source>
        <dbReference type="ARBA" id="ARBA00022741"/>
    </source>
</evidence>
<dbReference type="InterPro" id="IPR003661">
    <property type="entry name" value="HisK_dim/P_dom"/>
</dbReference>
<dbReference type="EC" id="2.7.13.3" evidence="3"/>
<keyword evidence="10" id="KW-0067">ATP-binding</keyword>
<dbReference type="InterPro" id="IPR033480">
    <property type="entry name" value="sCache_2"/>
</dbReference>
<keyword evidence="11 14" id="KW-1133">Transmembrane helix</keyword>
<dbReference type="Proteomes" id="UP000290657">
    <property type="component" value="Unassembled WGS sequence"/>
</dbReference>
<evidence type="ECO:0000256" key="4">
    <source>
        <dbReference type="ARBA" id="ARBA00022475"/>
    </source>
</evidence>
<keyword evidence="5" id="KW-0597">Phosphoprotein</keyword>
<dbReference type="InterPro" id="IPR003594">
    <property type="entry name" value="HATPase_dom"/>
</dbReference>
<dbReference type="Gene3D" id="1.10.287.130">
    <property type="match status" value="1"/>
</dbReference>
<evidence type="ECO:0000313" key="17">
    <source>
        <dbReference type="Proteomes" id="UP000290657"/>
    </source>
</evidence>
<dbReference type="Gene3D" id="3.30.565.10">
    <property type="entry name" value="Histidine kinase-like ATPase, C-terminal domain"/>
    <property type="match status" value="1"/>
</dbReference>
<dbReference type="SMART" id="SM00388">
    <property type="entry name" value="HisKA"/>
    <property type="match status" value="1"/>
</dbReference>
<evidence type="ECO:0000256" key="9">
    <source>
        <dbReference type="ARBA" id="ARBA00022777"/>
    </source>
</evidence>
<gene>
    <name evidence="16" type="ORF">CRV04_01955</name>
</gene>
<comment type="subcellular location">
    <subcellularLocation>
        <location evidence="2">Cell membrane</location>
        <topology evidence="2">Multi-pass membrane protein</topology>
    </subcellularLocation>
</comment>
<dbReference type="GO" id="GO:0000155">
    <property type="term" value="F:phosphorelay sensor kinase activity"/>
    <property type="evidence" value="ECO:0007669"/>
    <property type="project" value="InterPro"/>
</dbReference>
<evidence type="ECO:0000313" key="16">
    <source>
        <dbReference type="EMBL" id="RXJ60801.1"/>
    </source>
</evidence>
<protein>
    <recommendedName>
        <fullName evidence="3">histidine kinase</fullName>
        <ecNumber evidence="3">2.7.13.3</ecNumber>
    </recommendedName>
</protein>
<dbReference type="OrthoDB" id="5348736at2"/>
<evidence type="ECO:0000256" key="13">
    <source>
        <dbReference type="ARBA" id="ARBA00023136"/>
    </source>
</evidence>
<dbReference type="CDD" id="cd00075">
    <property type="entry name" value="HATPase"/>
    <property type="match status" value="1"/>
</dbReference>
<evidence type="ECO:0000256" key="11">
    <source>
        <dbReference type="ARBA" id="ARBA00022989"/>
    </source>
</evidence>
<evidence type="ECO:0000256" key="1">
    <source>
        <dbReference type="ARBA" id="ARBA00000085"/>
    </source>
</evidence>
<dbReference type="InterPro" id="IPR005467">
    <property type="entry name" value="His_kinase_dom"/>
</dbReference>
<dbReference type="SMART" id="SM00387">
    <property type="entry name" value="HATPase_c"/>
    <property type="match status" value="1"/>
</dbReference>
<name>A0A4Q0XXX8_9BACT</name>
<dbReference type="RefSeq" id="WP_128994936.1">
    <property type="nucleotide sequence ID" value="NZ_PDKN01000001.1"/>
</dbReference>
<dbReference type="Pfam" id="PF00512">
    <property type="entry name" value="HisKA"/>
    <property type="match status" value="1"/>
</dbReference>
<keyword evidence="13 14" id="KW-0472">Membrane</keyword>
<evidence type="ECO:0000256" key="12">
    <source>
        <dbReference type="ARBA" id="ARBA00023012"/>
    </source>
</evidence>
<dbReference type="Pfam" id="PF08269">
    <property type="entry name" value="dCache_2"/>
    <property type="match status" value="1"/>
</dbReference>
<keyword evidence="4" id="KW-1003">Cell membrane</keyword>
<dbReference type="GO" id="GO:0005886">
    <property type="term" value="C:plasma membrane"/>
    <property type="evidence" value="ECO:0007669"/>
    <property type="project" value="UniProtKB-SubCell"/>
</dbReference>
<dbReference type="PRINTS" id="PR00344">
    <property type="entry name" value="BCTRLSENSOR"/>
</dbReference>
<evidence type="ECO:0000256" key="6">
    <source>
        <dbReference type="ARBA" id="ARBA00022679"/>
    </source>
</evidence>
<keyword evidence="9 16" id="KW-0418">Kinase</keyword>
<organism evidence="16 17">
    <name type="scientific">Candidatus Marinarcus aquaticus</name>
    <dbReference type="NCBI Taxonomy" id="2044504"/>
    <lineage>
        <taxon>Bacteria</taxon>
        <taxon>Pseudomonadati</taxon>
        <taxon>Campylobacterota</taxon>
        <taxon>Epsilonproteobacteria</taxon>
        <taxon>Campylobacterales</taxon>
        <taxon>Arcobacteraceae</taxon>
        <taxon>Candidatus Marinarcus</taxon>
    </lineage>
</organism>
<dbReference type="SUPFAM" id="SSF47384">
    <property type="entry name" value="Homodimeric domain of signal transducing histidine kinase"/>
    <property type="match status" value="1"/>
</dbReference>
<dbReference type="SUPFAM" id="SSF55874">
    <property type="entry name" value="ATPase domain of HSP90 chaperone/DNA topoisomerase II/histidine kinase"/>
    <property type="match status" value="1"/>
</dbReference>
<evidence type="ECO:0000256" key="2">
    <source>
        <dbReference type="ARBA" id="ARBA00004651"/>
    </source>
</evidence>
<evidence type="ECO:0000256" key="10">
    <source>
        <dbReference type="ARBA" id="ARBA00022840"/>
    </source>
</evidence>
<dbReference type="Gene3D" id="3.30.450.20">
    <property type="entry name" value="PAS domain"/>
    <property type="match status" value="2"/>
</dbReference>
<dbReference type="PROSITE" id="PS50109">
    <property type="entry name" value="HIS_KIN"/>
    <property type="match status" value="1"/>
</dbReference>
<evidence type="ECO:0000259" key="15">
    <source>
        <dbReference type="PROSITE" id="PS50109"/>
    </source>
</evidence>
<keyword evidence="12" id="KW-0902">Two-component regulatory system</keyword>
<dbReference type="InterPro" id="IPR036890">
    <property type="entry name" value="HATPase_C_sf"/>
</dbReference>
<dbReference type="InterPro" id="IPR036097">
    <property type="entry name" value="HisK_dim/P_sf"/>
</dbReference>
<dbReference type="InterPro" id="IPR004358">
    <property type="entry name" value="Sig_transdc_His_kin-like_C"/>
</dbReference>
<keyword evidence="7 14" id="KW-0812">Transmembrane</keyword>
<dbReference type="PANTHER" id="PTHR43065:SF10">
    <property type="entry name" value="PEROXIDE STRESS-ACTIVATED HISTIDINE KINASE MAK3"/>
    <property type="match status" value="1"/>
</dbReference>
<comment type="caution">
    <text evidence="16">The sequence shown here is derived from an EMBL/GenBank/DDBJ whole genome shotgun (WGS) entry which is preliminary data.</text>
</comment>
<comment type="catalytic activity">
    <reaction evidence="1">
        <text>ATP + protein L-histidine = ADP + protein N-phospho-L-histidine.</text>
        <dbReference type="EC" id="2.7.13.3"/>
    </reaction>
</comment>
<dbReference type="PANTHER" id="PTHR43065">
    <property type="entry name" value="SENSOR HISTIDINE KINASE"/>
    <property type="match status" value="1"/>
</dbReference>
<dbReference type="SMART" id="SM01049">
    <property type="entry name" value="Cache_2"/>
    <property type="match status" value="2"/>
</dbReference>
<feature type="transmembrane region" description="Helical" evidence="14">
    <location>
        <begin position="12"/>
        <end position="34"/>
    </location>
</feature>
<reference evidence="16 17" key="1">
    <citation type="submission" date="2017-10" db="EMBL/GenBank/DDBJ databases">
        <title>Genomics of the genus Arcobacter.</title>
        <authorList>
            <person name="Perez-Cataluna A."/>
            <person name="Figueras M.J."/>
        </authorList>
    </citation>
    <scope>NUCLEOTIDE SEQUENCE [LARGE SCALE GENOMIC DNA]</scope>
    <source>
        <strain evidence="16 17">CECT 8987</strain>
    </source>
</reference>
<proteinExistence type="predicted"/>
<evidence type="ECO:0000256" key="14">
    <source>
        <dbReference type="SAM" id="Phobius"/>
    </source>
</evidence>
<dbReference type="CDD" id="cd00082">
    <property type="entry name" value="HisKA"/>
    <property type="match status" value="1"/>
</dbReference>
<dbReference type="AlphaFoldDB" id="A0A4Q0XXX8"/>
<evidence type="ECO:0000256" key="7">
    <source>
        <dbReference type="ARBA" id="ARBA00022692"/>
    </source>
</evidence>
<dbReference type="EMBL" id="PDKN01000001">
    <property type="protein sequence ID" value="RXJ60801.1"/>
    <property type="molecule type" value="Genomic_DNA"/>
</dbReference>
<feature type="transmembrane region" description="Helical" evidence="14">
    <location>
        <begin position="353"/>
        <end position="371"/>
    </location>
</feature>
<dbReference type="Pfam" id="PF02518">
    <property type="entry name" value="HATPase_c"/>
    <property type="match status" value="1"/>
</dbReference>
<dbReference type="InterPro" id="IPR004010">
    <property type="entry name" value="Double_Cache_2"/>
</dbReference>
<dbReference type="GO" id="GO:0005524">
    <property type="term" value="F:ATP binding"/>
    <property type="evidence" value="ECO:0007669"/>
    <property type="project" value="UniProtKB-KW"/>
</dbReference>
<feature type="domain" description="Histidine kinase" evidence="15">
    <location>
        <begin position="415"/>
        <end position="638"/>
    </location>
</feature>
<keyword evidence="6" id="KW-0808">Transferase</keyword>
<keyword evidence="17" id="KW-1185">Reference proteome</keyword>
<evidence type="ECO:0000256" key="5">
    <source>
        <dbReference type="ARBA" id="ARBA00022553"/>
    </source>
</evidence>
<sequence length="641" mass="75003">MIFKNEQHILKLIKYVPSAFIILLSIIIISTLYFQNNVVFQQEKAKLKSQYIEKNKQVIQEQVNSVFEFIKRERRNTEKDLKESLHEALHNAHAVAMAIYNENRHRSEDDVKKLIKEAIRPITFNSGRGYFFIYEKSGKNVLLPYSPHLEGRNLLNHQDAKGSYIIQDVIKKLAHQDELFYEWYWFKPNDKSEQKRKVGYYKNFKPFNWFIGTGEYIEDFEQEIQKRLLEHIQAIRFGKNGYIFVLNYDSTYLSHIRPYFIGKSAAENKDVVDVDNVINDLIEIAKQGSGFYTYIQTKKINNDKPIEKISFVKGLSDWQWMIGTGFYTDDLNIEIENKKALLDKEFKNNIRNITQLCLLVTIILLMLSFYFSKMLQAKFKNYTNEIQLHLEENQNQQTLLSQQSKMAAMGEMIGNIAHQWRQPLSTITTSATGMQIQQELKILTNESILEGLSTINKSAQYLSTTIDDFRNFFKVNKEKNHFNVCTCIEQAISLVWVQFKNKEIHIIQDVECIEIYNFQNELIQVIINLLNNARDELIKKHSSFNKLIFITLKEENNEAVLGIQDNAGGIPEAIIGRIFEPYFTTKHKSQGTGIGLYMCQEIIQKNMEGEIKVSNRTYLYNHQEHQGAYFEIRLPLGNKNS</sequence>
<accession>A0A4Q0XXX8</accession>
<keyword evidence="8" id="KW-0547">Nucleotide-binding</keyword>
<evidence type="ECO:0000256" key="3">
    <source>
        <dbReference type="ARBA" id="ARBA00012438"/>
    </source>
</evidence>